<sequence length="272" mass="30793">MASPHQALFDSIPQSGLKCDILFLVIRNRIAEEPDYVKKLRVVFQFNITKDGKIAATWTCDTKTSIEGDIYRSTPKPGIKADVILTVDDEDWVKIMVGKLNPQRAFMMSKFKIKGNIMLLQKLHALWFELRRRGKTPELDLLQDVMVNETLIPGLKSEAMAIEIVQRVVRLPHLIDTINAVIQVNILKGAQLATIYSIDMKEGCKPVFRRGEPPNKPDVTFTIDDDDIVLLIYGILKVNDAIELGKVKIEGKFEIVDRAKALFDQPPILSRL</sequence>
<name>A0A6G1S4E8_9ACAR</name>
<protein>
    <submittedName>
        <fullName evidence="2">Peroxisomal multifunctional enzyme type 2</fullName>
    </submittedName>
</protein>
<feature type="domain" description="SCP2" evidence="1">
    <location>
        <begin position="174"/>
        <end position="264"/>
    </location>
</feature>
<accession>A0A6G1S4E8</accession>
<evidence type="ECO:0000313" key="2">
    <source>
        <dbReference type="EMBL" id="MDE44810.1"/>
    </source>
</evidence>
<dbReference type="InterPro" id="IPR036527">
    <property type="entry name" value="SCP2_sterol-bd_dom_sf"/>
</dbReference>
<organism evidence="2">
    <name type="scientific">Aceria tosichella</name>
    <name type="common">wheat curl mite</name>
    <dbReference type="NCBI Taxonomy" id="561515"/>
    <lineage>
        <taxon>Eukaryota</taxon>
        <taxon>Metazoa</taxon>
        <taxon>Ecdysozoa</taxon>
        <taxon>Arthropoda</taxon>
        <taxon>Chelicerata</taxon>
        <taxon>Arachnida</taxon>
        <taxon>Acari</taxon>
        <taxon>Acariformes</taxon>
        <taxon>Trombidiformes</taxon>
        <taxon>Prostigmata</taxon>
        <taxon>Eupodina</taxon>
        <taxon>Eriophyoidea</taxon>
        <taxon>Eriophyidae</taxon>
        <taxon>Eriophyinae</taxon>
        <taxon>Aceriini</taxon>
        <taxon>Aceria</taxon>
    </lineage>
</organism>
<dbReference type="Gene3D" id="3.30.1050.10">
    <property type="entry name" value="SCP2 sterol-binding domain"/>
    <property type="match status" value="2"/>
</dbReference>
<reference evidence="2" key="1">
    <citation type="submission" date="2018-10" db="EMBL/GenBank/DDBJ databases">
        <title>Transcriptome assembly of Aceria tosichella (Wheat curl mite) Type 2.</title>
        <authorList>
            <person name="Scully E.D."/>
            <person name="Geib S.M."/>
            <person name="Palmer N.A."/>
            <person name="Gupta A.K."/>
            <person name="Sarath G."/>
            <person name="Tatineni S."/>
        </authorList>
    </citation>
    <scope>NUCLEOTIDE SEQUENCE</scope>
    <source>
        <strain evidence="2">LincolnNE</strain>
    </source>
</reference>
<feature type="domain" description="SCP2" evidence="1">
    <location>
        <begin position="31"/>
        <end position="126"/>
    </location>
</feature>
<dbReference type="EMBL" id="GGYP01000039">
    <property type="protein sequence ID" value="MDE44810.1"/>
    <property type="molecule type" value="Transcribed_RNA"/>
</dbReference>
<dbReference type="PANTHER" id="PTHR10094">
    <property type="entry name" value="STEROL CARRIER PROTEIN 2 SCP-2 FAMILY PROTEIN"/>
    <property type="match status" value="1"/>
</dbReference>
<dbReference type="SUPFAM" id="SSF55718">
    <property type="entry name" value="SCP-like"/>
    <property type="match status" value="2"/>
</dbReference>
<dbReference type="InterPro" id="IPR003033">
    <property type="entry name" value="SCP2_sterol-bd_dom"/>
</dbReference>
<gene>
    <name evidence="2" type="primary">Hsd17b4_0</name>
    <name evidence="2" type="ORF">g.18472</name>
</gene>
<dbReference type="AlphaFoldDB" id="A0A6G1S4E8"/>
<evidence type="ECO:0000259" key="1">
    <source>
        <dbReference type="Pfam" id="PF02036"/>
    </source>
</evidence>
<proteinExistence type="predicted"/>
<dbReference type="PANTHER" id="PTHR10094:SF25">
    <property type="entry name" value="SCP2 STEROL-BINDING DOMAIN-CONTAINING PROTEIN 1"/>
    <property type="match status" value="1"/>
</dbReference>
<dbReference type="Pfam" id="PF02036">
    <property type="entry name" value="SCP2"/>
    <property type="match status" value="2"/>
</dbReference>
<dbReference type="GO" id="GO:0005829">
    <property type="term" value="C:cytosol"/>
    <property type="evidence" value="ECO:0007669"/>
    <property type="project" value="TreeGrafter"/>
</dbReference>